<dbReference type="PANTHER" id="PTHR43189">
    <property type="entry name" value="ZINC-TYPE ALCOHOL DEHYDROGENASE-LIKE PROTEIN C1198.01-RELATED"/>
    <property type="match status" value="1"/>
</dbReference>
<dbReference type="AlphaFoldDB" id="A0A250IFJ8"/>
<dbReference type="GO" id="GO:0046872">
    <property type="term" value="F:metal ion binding"/>
    <property type="evidence" value="ECO:0007669"/>
    <property type="project" value="UniProtKB-KW"/>
</dbReference>
<dbReference type="Gene3D" id="3.40.50.720">
    <property type="entry name" value="NAD(P)-binding Rossmann-like Domain"/>
    <property type="match status" value="1"/>
</dbReference>
<evidence type="ECO:0000259" key="5">
    <source>
        <dbReference type="Pfam" id="PF08240"/>
    </source>
</evidence>
<gene>
    <name evidence="7" type="ORF">MEBOL_003445</name>
</gene>
<evidence type="ECO:0000256" key="3">
    <source>
        <dbReference type="ARBA" id="ARBA00022833"/>
    </source>
</evidence>
<feature type="domain" description="Glucose dehydrogenase C-terminal" evidence="6">
    <location>
        <begin position="147"/>
        <end position="359"/>
    </location>
</feature>
<evidence type="ECO:0000259" key="6">
    <source>
        <dbReference type="Pfam" id="PF16912"/>
    </source>
</evidence>
<organism evidence="7 8">
    <name type="scientific">Melittangium boletus DSM 14713</name>
    <dbReference type="NCBI Taxonomy" id="1294270"/>
    <lineage>
        <taxon>Bacteria</taxon>
        <taxon>Pseudomonadati</taxon>
        <taxon>Myxococcota</taxon>
        <taxon>Myxococcia</taxon>
        <taxon>Myxococcales</taxon>
        <taxon>Cystobacterineae</taxon>
        <taxon>Archangiaceae</taxon>
        <taxon>Melittangium</taxon>
    </lineage>
</organism>
<evidence type="ECO:0000256" key="4">
    <source>
        <dbReference type="ARBA" id="ARBA00023002"/>
    </source>
</evidence>
<evidence type="ECO:0000256" key="2">
    <source>
        <dbReference type="ARBA" id="ARBA00022723"/>
    </source>
</evidence>
<protein>
    <submittedName>
        <fullName evidence="7">Glucose 1-dehydrogenase</fullName>
    </submittedName>
</protein>
<reference evidence="7 8" key="1">
    <citation type="submission" date="2017-06" db="EMBL/GenBank/DDBJ databases">
        <authorList>
            <person name="Kim H.J."/>
            <person name="Triplett B.A."/>
        </authorList>
    </citation>
    <scope>NUCLEOTIDE SEQUENCE [LARGE SCALE GENOMIC DNA]</scope>
    <source>
        <strain evidence="7 8">DSM 14713</strain>
    </source>
</reference>
<dbReference type="InterPro" id="IPR031640">
    <property type="entry name" value="Glu_dehyd_C"/>
</dbReference>
<keyword evidence="4" id="KW-0560">Oxidoreductase</keyword>
<dbReference type="GO" id="GO:0016491">
    <property type="term" value="F:oxidoreductase activity"/>
    <property type="evidence" value="ECO:0007669"/>
    <property type="project" value="UniProtKB-KW"/>
</dbReference>
<dbReference type="SUPFAM" id="SSF51735">
    <property type="entry name" value="NAD(P)-binding Rossmann-fold domains"/>
    <property type="match status" value="1"/>
</dbReference>
<dbReference type="Pfam" id="PF08240">
    <property type="entry name" value="ADH_N"/>
    <property type="match status" value="1"/>
</dbReference>
<name>A0A250IFJ8_9BACT</name>
<comment type="cofactor">
    <cofactor evidence="1">
        <name>Zn(2+)</name>
        <dbReference type="ChEBI" id="CHEBI:29105"/>
    </cofactor>
</comment>
<dbReference type="Pfam" id="PF16912">
    <property type="entry name" value="Glu_dehyd_C"/>
    <property type="match status" value="1"/>
</dbReference>
<evidence type="ECO:0000256" key="1">
    <source>
        <dbReference type="ARBA" id="ARBA00001947"/>
    </source>
</evidence>
<evidence type="ECO:0000313" key="7">
    <source>
        <dbReference type="EMBL" id="ATB29990.1"/>
    </source>
</evidence>
<dbReference type="EMBL" id="CP022163">
    <property type="protein sequence ID" value="ATB29990.1"/>
    <property type="molecule type" value="Genomic_DNA"/>
</dbReference>
<evidence type="ECO:0000313" key="8">
    <source>
        <dbReference type="Proteomes" id="UP000217289"/>
    </source>
</evidence>
<dbReference type="Gene3D" id="3.90.180.10">
    <property type="entry name" value="Medium-chain alcohol dehydrogenases, catalytic domain"/>
    <property type="match status" value="1"/>
</dbReference>
<dbReference type="PANTHER" id="PTHR43189:SF2">
    <property type="entry name" value="GLUCOSE 1-DEHYDROGENASE"/>
    <property type="match status" value="1"/>
</dbReference>
<proteinExistence type="predicted"/>
<dbReference type="InterPro" id="IPR011032">
    <property type="entry name" value="GroES-like_sf"/>
</dbReference>
<dbReference type="KEGG" id="mbd:MEBOL_003445"/>
<keyword evidence="3" id="KW-0862">Zinc</keyword>
<accession>A0A250IFJ8</accession>
<dbReference type="Proteomes" id="UP000217289">
    <property type="component" value="Chromosome"/>
</dbReference>
<dbReference type="SUPFAM" id="SSF50129">
    <property type="entry name" value="GroES-like"/>
    <property type="match status" value="1"/>
</dbReference>
<dbReference type="InterPro" id="IPR013154">
    <property type="entry name" value="ADH-like_N"/>
</dbReference>
<keyword evidence="2" id="KW-0479">Metal-binding</keyword>
<dbReference type="OrthoDB" id="9809185at2"/>
<sequence length="364" mass="39122">MKAVAVFPKGHEVKVIDVPEPRLEAPGQVRVRTLEVGVCGTDKEIVQGLHGRPPQGEDHLIVGHECLGEVVEVGAGVKDVKVGDLVVPRVRRPCSEASCAPCRQGHADFCVTGQYTERGIQGAHGFCAEFFVEDARYLHVLPRELRQVGVLTETLTIAEKALRQVALLRQRVPWKRDAPERAVVLGAGPVGLLGAMALVRAGYETTVYSHSRKPNKKAELAESWGVPYLSSEELEVKALVEQRGRADVVYEAAGAAGAAFTLVSGLAPNGVFVFTGVPESEKEKVDQGALMKQLVLNNQVLLGTVNAAAEDFEAAVRDLSLFRGTWPGGLEAIITARHPPEDYAEVVTGDKSSAVKDVIVFSRG</sequence>
<dbReference type="InterPro" id="IPR036291">
    <property type="entry name" value="NAD(P)-bd_dom_sf"/>
</dbReference>
<dbReference type="RefSeq" id="WP_095978492.1">
    <property type="nucleotide sequence ID" value="NZ_CP022163.1"/>
</dbReference>
<feature type="domain" description="Alcohol dehydrogenase-like N-terminal" evidence="5">
    <location>
        <begin position="26"/>
        <end position="142"/>
    </location>
</feature>
<dbReference type="CDD" id="cd08230">
    <property type="entry name" value="glucose_DH"/>
    <property type="match status" value="1"/>
</dbReference>
<keyword evidence="8" id="KW-1185">Reference proteome</keyword>